<protein>
    <submittedName>
        <fullName evidence="2">Uncharacterized protein</fullName>
    </submittedName>
</protein>
<sequence length="599" mass="65256">MREGHEAGVGRGADVAQDDGHPAVAAGEMNPPALVFFQPPPWSGNKLSSSIHRHLPARAGHLPSDNCNTGGCGSARVALNFLTTVLRDLELQLTPVPARVTEALRVGDRWLEMFPNPAGPFKHPFELPMEVGDEEWVGSPAAADDDDSHEGEESSSAARPLPRLPAEVLQALMESTRSMWAPESSHRRALLLACCRVSKAWYHPARATLLADLEFNEPSDLPILALARLASDALMHGPDLRQPPIRRVYLWAEPMPPILVLRLALPMLANVRVLELNTTHDSFGGVRADAVELGSVVTILGGCERLVAFTWRHENHLENLALNNEDWAIIEARVKTLTLLWFDSRRVRGVHQSVVLRLNHAVGPPIRHWVVTGQEDIASLKPGACANLEYLGVQGWDDLVPPSLPRGFFTRLAALAPALRKVRFLPSAISVATDADIVELIKGFPAIEELDISEQAELSDATLASLHRHRPLKALDIGFTRFSGPAVVTHLVARGSLLESFDIGGNVWPTLEILLSVTRSTPLLSTLVFNGCPSLPPSPANIDELAAGFPSLRFVYPPIDDEDSLPDGLRVFDYPEDAFSTNGGSIVNGVSTLRFTRIP</sequence>
<proteinExistence type="predicted"/>
<dbReference type="SUPFAM" id="SSF52047">
    <property type="entry name" value="RNI-like"/>
    <property type="match status" value="1"/>
</dbReference>
<dbReference type="Gene3D" id="3.80.10.10">
    <property type="entry name" value="Ribonuclease Inhibitor"/>
    <property type="match status" value="1"/>
</dbReference>
<reference evidence="3" key="1">
    <citation type="journal article" date="2018" name="Nat. Microbiol.">
        <title>Leveraging single-cell genomics to expand the fungal tree of life.</title>
        <authorList>
            <person name="Ahrendt S.R."/>
            <person name="Quandt C.A."/>
            <person name="Ciobanu D."/>
            <person name="Clum A."/>
            <person name="Salamov A."/>
            <person name="Andreopoulos B."/>
            <person name="Cheng J.F."/>
            <person name="Woyke T."/>
            <person name="Pelin A."/>
            <person name="Henrissat B."/>
            <person name="Reynolds N.K."/>
            <person name="Benny G.L."/>
            <person name="Smith M.E."/>
            <person name="James T.Y."/>
            <person name="Grigoriev I.V."/>
        </authorList>
    </citation>
    <scope>NUCLEOTIDE SEQUENCE [LARGE SCALE GENOMIC DNA]</scope>
</reference>
<dbReference type="Proteomes" id="UP000269721">
    <property type="component" value="Unassembled WGS sequence"/>
</dbReference>
<organism evidence="2 3">
    <name type="scientific">Blyttiomyces helicus</name>
    <dbReference type="NCBI Taxonomy" id="388810"/>
    <lineage>
        <taxon>Eukaryota</taxon>
        <taxon>Fungi</taxon>
        <taxon>Fungi incertae sedis</taxon>
        <taxon>Chytridiomycota</taxon>
        <taxon>Chytridiomycota incertae sedis</taxon>
        <taxon>Chytridiomycetes</taxon>
        <taxon>Chytridiomycetes incertae sedis</taxon>
        <taxon>Blyttiomyces</taxon>
    </lineage>
</organism>
<dbReference type="AlphaFoldDB" id="A0A4P9WA69"/>
<name>A0A4P9WA69_9FUNG</name>
<evidence type="ECO:0000256" key="1">
    <source>
        <dbReference type="SAM" id="MobiDB-lite"/>
    </source>
</evidence>
<feature type="region of interest" description="Disordered" evidence="1">
    <location>
        <begin position="137"/>
        <end position="160"/>
    </location>
</feature>
<dbReference type="InterPro" id="IPR032675">
    <property type="entry name" value="LRR_dom_sf"/>
</dbReference>
<evidence type="ECO:0000313" key="2">
    <source>
        <dbReference type="EMBL" id="RKO89479.1"/>
    </source>
</evidence>
<accession>A0A4P9WA69</accession>
<feature type="region of interest" description="Disordered" evidence="1">
    <location>
        <begin position="1"/>
        <end position="27"/>
    </location>
</feature>
<evidence type="ECO:0000313" key="3">
    <source>
        <dbReference type="Proteomes" id="UP000269721"/>
    </source>
</evidence>
<gene>
    <name evidence="2" type="ORF">BDK51DRAFT_46405</name>
</gene>
<dbReference type="EMBL" id="KZ996067">
    <property type="protein sequence ID" value="RKO89479.1"/>
    <property type="molecule type" value="Genomic_DNA"/>
</dbReference>
<keyword evidence="3" id="KW-1185">Reference proteome</keyword>